<evidence type="ECO:0000256" key="10">
    <source>
        <dbReference type="ARBA" id="ARBA00025598"/>
    </source>
</evidence>
<dbReference type="GO" id="GO:0009425">
    <property type="term" value="C:bacterial-type flagellum basal body"/>
    <property type="evidence" value="ECO:0007669"/>
    <property type="project" value="UniProtKB-SubCell"/>
</dbReference>
<accession>A0A4D6XVJ0</accession>
<dbReference type="Pfam" id="PF01706">
    <property type="entry name" value="FliG_C"/>
    <property type="match status" value="1"/>
</dbReference>
<keyword evidence="14" id="KW-0969">Cilium</keyword>
<dbReference type="InterPro" id="IPR011002">
    <property type="entry name" value="FliG_a-hlx"/>
</dbReference>
<dbReference type="PRINTS" id="PR00954">
    <property type="entry name" value="FLGMOTORFLIG"/>
</dbReference>
<dbReference type="PANTHER" id="PTHR30534:SF0">
    <property type="entry name" value="FLAGELLAR MOTOR SWITCH PROTEIN FLIG"/>
    <property type="match status" value="1"/>
</dbReference>
<dbReference type="InterPro" id="IPR028263">
    <property type="entry name" value="FliG_N"/>
</dbReference>
<dbReference type="InterPro" id="IPR023087">
    <property type="entry name" value="Flg_Motor_Flig_C"/>
</dbReference>
<dbReference type="AlphaFoldDB" id="A0A4D6XVJ0"/>
<feature type="domain" description="Flagellar motor switch protein FliG C-terminal" evidence="11">
    <location>
        <begin position="217"/>
        <end position="323"/>
    </location>
</feature>
<keyword evidence="7" id="KW-0283">Flagellar rotation</keyword>
<keyword evidence="5" id="KW-1003">Cell membrane</keyword>
<dbReference type="GO" id="GO:0006935">
    <property type="term" value="P:chemotaxis"/>
    <property type="evidence" value="ECO:0007669"/>
    <property type="project" value="UniProtKB-KW"/>
</dbReference>
<gene>
    <name evidence="14" type="primary">fliG</name>
    <name evidence="14" type="ORF">D9V69_00355</name>
</gene>
<evidence type="ECO:0000259" key="13">
    <source>
        <dbReference type="Pfam" id="PF14842"/>
    </source>
</evidence>
<dbReference type="Pfam" id="PF14842">
    <property type="entry name" value="FliG_N"/>
    <property type="match status" value="1"/>
</dbReference>
<keyword evidence="14" id="KW-0282">Flagellum</keyword>
<dbReference type="EMBL" id="CP034873">
    <property type="protein sequence ID" value="QCI21396.1"/>
    <property type="molecule type" value="Genomic_DNA"/>
</dbReference>
<dbReference type="Gene3D" id="1.10.220.30">
    <property type="match status" value="3"/>
</dbReference>
<dbReference type="GO" id="GO:0071973">
    <property type="term" value="P:bacterial-type flagellum-dependent cell motility"/>
    <property type="evidence" value="ECO:0007669"/>
    <property type="project" value="InterPro"/>
</dbReference>
<dbReference type="PANTHER" id="PTHR30534">
    <property type="entry name" value="FLAGELLAR MOTOR SWITCH PROTEIN FLIG"/>
    <property type="match status" value="1"/>
</dbReference>
<keyword evidence="8" id="KW-0472">Membrane</keyword>
<evidence type="ECO:0000259" key="12">
    <source>
        <dbReference type="Pfam" id="PF14841"/>
    </source>
</evidence>
<dbReference type="InterPro" id="IPR032779">
    <property type="entry name" value="FliG_M"/>
</dbReference>
<evidence type="ECO:0000313" key="15">
    <source>
        <dbReference type="Proteomes" id="UP000298773"/>
    </source>
</evidence>
<dbReference type="NCBIfam" id="TIGR00207">
    <property type="entry name" value="fliG"/>
    <property type="match status" value="1"/>
</dbReference>
<evidence type="ECO:0000256" key="8">
    <source>
        <dbReference type="ARBA" id="ARBA00023136"/>
    </source>
</evidence>
<evidence type="ECO:0000256" key="9">
    <source>
        <dbReference type="ARBA" id="ARBA00023143"/>
    </source>
</evidence>
<evidence type="ECO:0000313" key="14">
    <source>
        <dbReference type="EMBL" id="QCI21396.1"/>
    </source>
</evidence>
<dbReference type="OrthoDB" id="9780302at2"/>
<dbReference type="InterPro" id="IPR000090">
    <property type="entry name" value="Flg_Motor_Flig"/>
</dbReference>
<evidence type="ECO:0000256" key="6">
    <source>
        <dbReference type="ARBA" id="ARBA00022500"/>
    </source>
</evidence>
<dbReference type="SUPFAM" id="SSF48029">
    <property type="entry name" value="FliG"/>
    <property type="match status" value="2"/>
</dbReference>
<keyword evidence="14" id="KW-0966">Cell projection</keyword>
<keyword evidence="6" id="KW-0145">Chemotaxis</keyword>
<evidence type="ECO:0000256" key="1">
    <source>
        <dbReference type="ARBA" id="ARBA00004117"/>
    </source>
</evidence>
<comment type="subcellular location">
    <subcellularLocation>
        <location evidence="1">Bacterial flagellum basal body</location>
    </subcellularLocation>
    <subcellularLocation>
        <location evidence="2">Cell inner membrane</location>
        <topology evidence="2">Peripheral membrane protein</topology>
        <orientation evidence="2">Cytoplasmic side</orientation>
    </subcellularLocation>
</comment>
<dbReference type="GO" id="GO:0003774">
    <property type="term" value="F:cytoskeletal motor activity"/>
    <property type="evidence" value="ECO:0007669"/>
    <property type="project" value="InterPro"/>
</dbReference>
<dbReference type="Pfam" id="PF14841">
    <property type="entry name" value="FliG_M"/>
    <property type="match status" value="1"/>
</dbReference>
<feature type="domain" description="Flagellar motor switch protein FliG middle" evidence="12">
    <location>
        <begin position="116"/>
        <end position="185"/>
    </location>
</feature>
<comment type="function">
    <text evidence="10">FliG is one of three proteins (FliG, FliN, FliM) that forms the rotor-mounted switch complex (C ring), located at the base of the basal body. This complex interacts with the CheY and CheZ chemotaxis proteins, in addition to contacting components of the motor that determine the direction of flagellar rotation.</text>
</comment>
<protein>
    <recommendedName>
        <fullName evidence="4">Flagellar motor switch protein FliG</fullName>
    </recommendedName>
</protein>
<comment type="similarity">
    <text evidence="3">Belongs to the FliG family.</text>
</comment>
<evidence type="ECO:0000256" key="4">
    <source>
        <dbReference type="ARBA" id="ARBA00021870"/>
    </source>
</evidence>
<proteinExistence type="inferred from homology"/>
<dbReference type="RefSeq" id="WP_158356367.1">
    <property type="nucleotide sequence ID" value="NZ_CP034873.1"/>
</dbReference>
<dbReference type="GO" id="GO:0005886">
    <property type="term" value="C:plasma membrane"/>
    <property type="evidence" value="ECO:0007669"/>
    <property type="project" value="UniProtKB-SubCell"/>
</dbReference>
<keyword evidence="9" id="KW-0975">Bacterial flagellum</keyword>
<organism evidence="14 15">
    <name type="scientific">Buchnera aphidicola</name>
    <name type="common">Hyadaphis tataricae</name>
    <dbReference type="NCBI Taxonomy" id="1241859"/>
    <lineage>
        <taxon>Bacteria</taxon>
        <taxon>Pseudomonadati</taxon>
        <taxon>Pseudomonadota</taxon>
        <taxon>Gammaproteobacteria</taxon>
        <taxon>Enterobacterales</taxon>
        <taxon>Erwiniaceae</taxon>
        <taxon>Buchnera</taxon>
    </lineage>
</organism>
<feature type="domain" description="Flagellar motor switch protein FliG N-terminal" evidence="13">
    <location>
        <begin position="3"/>
        <end position="101"/>
    </location>
</feature>
<evidence type="ECO:0000256" key="5">
    <source>
        <dbReference type="ARBA" id="ARBA00022475"/>
    </source>
</evidence>
<reference evidence="14 15" key="2">
    <citation type="submission" date="2019-05" db="EMBL/GenBank/DDBJ databases">
        <title>Genome evolution of the obligate endosymbiont Buchnera aphidicola.</title>
        <authorList>
            <person name="Moran N.A."/>
        </authorList>
    </citation>
    <scope>NUCLEOTIDE SEQUENCE [LARGE SCALE GENOMIC DNA]</scope>
    <source>
        <strain evidence="14 15">Hta</strain>
    </source>
</reference>
<evidence type="ECO:0000256" key="7">
    <source>
        <dbReference type="ARBA" id="ARBA00022779"/>
    </source>
</evidence>
<evidence type="ECO:0000256" key="2">
    <source>
        <dbReference type="ARBA" id="ARBA00004515"/>
    </source>
</evidence>
<reference evidence="14 15" key="1">
    <citation type="submission" date="2018-12" db="EMBL/GenBank/DDBJ databases">
        <authorList>
            <person name="Chong R.A."/>
        </authorList>
    </citation>
    <scope>NUCLEOTIDE SEQUENCE [LARGE SCALE GENOMIC DNA]</scope>
    <source>
        <strain evidence="14 15">Hta</strain>
    </source>
</reference>
<dbReference type="Proteomes" id="UP000298773">
    <property type="component" value="Chromosome"/>
</dbReference>
<evidence type="ECO:0000259" key="11">
    <source>
        <dbReference type="Pfam" id="PF01706"/>
    </source>
</evidence>
<evidence type="ECO:0000256" key="3">
    <source>
        <dbReference type="ARBA" id="ARBA00010299"/>
    </source>
</evidence>
<sequence length="332" mass="37536">MILNGTQKSALLLMSIGSVQAGEILKHLTPFEIQEIVDAMINMQGVPSDVLDKVLLECDNCIIQNNALQKNFNDKYLFDMLSTALGEQKGTSLINEALEVRNAKICIKALNYMNSEQLALLLSSEHAQIITTILIYLDKNQAAQILSYLNAKQRAEIISRITEFHGIEESSLIELNKVINNLLNNKKLLLSEKGGVKTAVSILNSMKIQYERDTIKNISTLNKNIADILLKEMFSFNNIVNLDDEYIKILIKNIEKEKLCVALQKVDFLIKEKFFKNMPDAEAKKLSDILEKNSYISDIAIQNEQKLILIMIKSIVNNGNVSLNNLRENYVE</sequence>
<name>A0A4D6XVJ0_9GAMM</name>